<keyword evidence="4" id="KW-1185">Reference proteome</keyword>
<feature type="region of interest" description="Disordered" evidence="1">
    <location>
        <begin position="1"/>
        <end position="45"/>
    </location>
</feature>
<dbReference type="InterPro" id="IPR043917">
    <property type="entry name" value="DUF5753"/>
</dbReference>
<dbReference type="RefSeq" id="WP_256650679.1">
    <property type="nucleotide sequence ID" value="NZ_JANIAA010000007.1"/>
</dbReference>
<feature type="compositionally biased region" description="Pro residues" evidence="1">
    <location>
        <begin position="22"/>
        <end position="33"/>
    </location>
</feature>
<dbReference type="Proteomes" id="UP001204746">
    <property type="component" value="Unassembled WGS sequence"/>
</dbReference>
<feature type="domain" description="DUF5753" evidence="2">
    <location>
        <begin position="35"/>
        <end position="94"/>
    </location>
</feature>
<reference evidence="3 4" key="1">
    <citation type="submission" date="2022-07" db="EMBL/GenBank/DDBJ databases">
        <authorList>
            <person name="Phongsopitanun W."/>
            <person name="Tanasupawat S."/>
        </authorList>
    </citation>
    <scope>NUCLEOTIDE SEQUENCE [LARGE SCALE GENOMIC DNA]</scope>
    <source>
        <strain evidence="3 4">RCU-064</strain>
    </source>
</reference>
<sequence>MRVAARSPPRPPGTGAPRRRPPTPGPALDPAPLRPEEPTGSNSFTLLTFDDGPCTVYADTAMAGQMIDSPAEVELATTRYDRIRASALSPDAATGTKAAAWSSRPP</sequence>
<dbReference type="EMBL" id="JANIAA010000007">
    <property type="protein sequence ID" value="MCQ8189528.1"/>
    <property type="molecule type" value="Genomic_DNA"/>
</dbReference>
<proteinExistence type="predicted"/>
<evidence type="ECO:0000259" key="2">
    <source>
        <dbReference type="Pfam" id="PF19054"/>
    </source>
</evidence>
<evidence type="ECO:0000256" key="1">
    <source>
        <dbReference type="SAM" id="MobiDB-lite"/>
    </source>
</evidence>
<evidence type="ECO:0000313" key="4">
    <source>
        <dbReference type="Proteomes" id="UP001204746"/>
    </source>
</evidence>
<gene>
    <name evidence="3" type="ORF">NP777_14895</name>
</gene>
<name>A0ABT1UWN0_9ACTN</name>
<accession>A0ABT1UWN0</accession>
<evidence type="ECO:0000313" key="3">
    <source>
        <dbReference type="EMBL" id="MCQ8189528.1"/>
    </source>
</evidence>
<protein>
    <submittedName>
        <fullName evidence="3">Scr1 family TA system antitoxin-like transcriptional regulator</fullName>
    </submittedName>
</protein>
<dbReference type="Pfam" id="PF19054">
    <property type="entry name" value="DUF5753"/>
    <property type="match status" value="1"/>
</dbReference>
<comment type="caution">
    <text evidence="3">The sequence shown here is derived from an EMBL/GenBank/DDBJ whole genome shotgun (WGS) entry which is preliminary data.</text>
</comment>
<organism evidence="3 4">
    <name type="scientific">Streptomyces rugosispiralis</name>
    <dbReference type="NCBI Taxonomy" id="2967341"/>
    <lineage>
        <taxon>Bacteria</taxon>
        <taxon>Bacillati</taxon>
        <taxon>Actinomycetota</taxon>
        <taxon>Actinomycetes</taxon>
        <taxon>Kitasatosporales</taxon>
        <taxon>Streptomycetaceae</taxon>
        <taxon>Streptomyces</taxon>
    </lineage>
</organism>